<keyword evidence="2" id="KW-0813">Transport</keyword>
<dbReference type="PANTHER" id="PTHR13251">
    <property type="entry name" value="EPILEPSY HOLOPROSENCEPHALY CANDIDATE 1/TMEM1"/>
    <property type="match status" value="1"/>
</dbReference>
<sequence>METSPPASSNNVTVAYTDPSGLFPLVQPIIERKLPLRNLHWKSPSRPARSIESLHIGFVPEKHEAEVASSSDLTAATAVPHRRHQIPGLRQTPYLKIYLLRCDDNDTYKASARKALREWIKAHGSTPLSSTPGSSSQEKHDAFEWLIIHVVSEAEGAGKAATTASKWGRTATTVLEKVKADFNGSSKSAVDRVVQLRLPQQAGGGVPAPVLQQQAADLAEQLEDLVEKVQNGILASFDLRVAQYEEDIKEKDSQRSLPGWNFCTFFILKEGLARGFENVGLFEDALAGYDELSLGLDIAIREQLQAPGDQLGSALLASTPEWKDTAMKALEQSSSANLQKKKDGGSDDNDNDDDDDDDDNNNNDNNEEFIPTLDIEEKDFPLDSTRKPYREMILANNISIFDFRTYVFSRQLTLLLRAARAPWLIGKEAASNQRPVNKSKKPEDLLLLAEICDRSTEFIAMAARILRYDLTRGLSDVDHVVKADVIGNIVSSWAYAAVCQILRQIFTNSLTIPESSLHPGGPSSTPGTAAGGGPEAARSNVPRRSSSLLTPSATRSNRSASLDVHPAEAAPAGHQLRRQTLDTQKQPPKITPKTGSEQLASGRGELLSFARRVLEEIAGRLGWSERWNNLDLLFNQNRAGSGDFKEVSLDDGDGDESPRAEGEAAKKIGSESTSTLSGVDFSILNTSLRSRRTFRSLYEELTDQMHRHYIVGNRTYSGEMALADIALLRFRQADYAAAASYFHQLAPFYGNKHWVVLEGTMLEMYAQCLKELNRTEEYARSILRLLAKYAAYSQSRLSERQKTLEASSIFTEESPVASYVQELFDTSGVLQRDVSAPLTDFFADLQFSPAIIHHEDRDGFQIEMSLRFLLGKQIDVDSIKVRLVNAVGSQNEHWIEKSSKFTVKSSLTKILINSSTTLQGKYFVDRVDMRTGNLVFSLVGKNNSTFPFSKDAGGAEEEENRPHIYCYSPTEGLHAKIMSPHHVNLEQMRTLEVELYSGWNDIKTGTIRVRPATAGLRLRVAEAEVVEGIINIDAQNETSTIAFNRFGPRSSARFRIPYTLEENHAMLSARVEVGYETEHGKFSYSSAFNIVSALPISVNVQDIFKHDALFSRFTVGPAMLIPLRILECNIPSSDVYEVEPSMTGPVAYSVFPKQPASLLYKIRQRTDSVPSPGSRRSLRLSVDFTCVDDECLDVVEKKFKADIESSPFRQYSRLLVSHVVEMFRMQLTTSDMQMIGLVREIEMLSYETIHWESLLGSLKGGTNNLRDWLVNWHQAHPTLQLPDHPTILSRRIVIPVDIPDVQVVHTAELRLLNLSDEPAHAAVGQMVAAELRLRHTRRWCYADNLEAAGAALEFSFEMHANPEVWLVGGRRRGNFTAQEGETTTFSLILLPQKAGHLLLPGVEIKTFVPTGGAATSTSSSSSSSSSSAAAGTLLQRKPVPCEVDYRNHGETVLVLPDLKKTTVTLCASSGTNPGGGSWLIDSERR</sequence>
<dbReference type="InterPro" id="IPR056913">
    <property type="entry name" value="TRAPPC10/Trs130_N"/>
</dbReference>
<dbReference type="GO" id="GO:0006891">
    <property type="term" value="P:intra-Golgi vesicle-mediated transport"/>
    <property type="evidence" value="ECO:0007669"/>
    <property type="project" value="TreeGrafter"/>
</dbReference>
<feature type="domain" description="Trs130 NTS" evidence="9">
    <location>
        <begin position="680"/>
        <end position="777"/>
    </location>
</feature>
<evidence type="ECO:0000256" key="4">
    <source>
        <dbReference type="SAM" id="Coils"/>
    </source>
</evidence>
<dbReference type="Pfam" id="PF23274">
    <property type="entry name" value="DUF7077"/>
    <property type="match status" value="1"/>
</dbReference>
<feature type="region of interest" description="Disordered" evidence="5">
    <location>
        <begin position="516"/>
        <end position="599"/>
    </location>
</feature>
<dbReference type="GeneID" id="34608484"/>
<feature type="domain" description="TRAPPC10/Trs130 N-terminal" evidence="7">
    <location>
        <begin position="9"/>
        <end position="342"/>
    </location>
</feature>
<dbReference type="GO" id="GO:0034498">
    <property type="term" value="P:early endosome to Golgi transport"/>
    <property type="evidence" value="ECO:0007669"/>
    <property type="project" value="TreeGrafter"/>
</dbReference>
<evidence type="ECO:0000313" key="10">
    <source>
        <dbReference type="EMBL" id="OJJ49867.1"/>
    </source>
</evidence>
<dbReference type="RefSeq" id="XP_022584377.1">
    <property type="nucleotide sequence ID" value="XM_022722019.1"/>
</dbReference>
<dbReference type="Proteomes" id="UP000184188">
    <property type="component" value="Unassembled WGS sequence"/>
</dbReference>
<dbReference type="InterPro" id="IPR022233">
    <property type="entry name" value="TRAPPC10/Trs130_C"/>
</dbReference>
<evidence type="ECO:0000256" key="3">
    <source>
        <dbReference type="ARBA" id="ARBA00023034"/>
    </source>
</evidence>
<proteinExistence type="predicted"/>
<feature type="compositionally biased region" description="Basic and acidic residues" evidence="5">
    <location>
        <begin position="656"/>
        <end position="669"/>
    </location>
</feature>
<evidence type="ECO:0000256" key="2">
    <source>
        <dbReference type="ARBA" id="ARBA00022448"/>
    </source>
</evidence>
<dbReference type="EMBL" id="KV878337">
    <property type="protein sequence ID" value="OJJ49867.1"/>
    <property type="molecule type" value="Genomic_DNA"/>
</dbReference>
<dbReference type="InterPro" id="IPR056916">
    <property type="entry name" value="NTS_TR130"/>
</dbReference>
<dbReference type="InterPro" id="IPR055505">
    <property type="entry name" value="DUF7077"/>
</dbReference>
<name>A0A1L9SRY4_9EURO</name>
<feature type="domain" description="TRAPPC10/Trs130 C-terminal" evidence="6">
    <location>
        <begin position="1295"/>
        <end position="1455"/>
    </location>
</feature>
<dbReference type="VEuPathDB" id="FungiDB:ASPZODRAFT_128418"/>
<feature type="domain" description="TRAPPC10/Trs130 N-terminal" evidence="7">
    <location>
        <begin position="383"/>
        <end position="421"/>
    </location>
</feature>
<dbReference type="InterPro" id="IPR045126">
    <property type="entry name" value="TRAPPC10/Trs130"/>
</dbReference>
<evidence type="ECO:0000259" key="8">
    <source>
        <dbReference type="Pfam" id="PF23274"/>
    </source>
</evidence>
<dbReference type="GO" id="GO:0005829">
    <property type="term" value="C:cytosol"/>
    <property type="evidence" value="ECO:0007669"/>
    <property type="project" value="GOC"/>
</dbReference>
<dbReference type="PANTHER" id="PTHR13251:SF3">
    <property type="entry name" value="TRAFFICKING PROTEIN PARTICLE COMPLEX SUBUNIT 10"/>
    <property type="match status" value="1"/>
</dbReference>
<evidence type="ECO:0008006" key="12">
    <source>
        <dbReference type="Google" id="ProtNLM"/>
    </source>
</evidence>
<dbReference type="OrthoDB" id="10256906at2759"/>
<dbReference type="Pfam" id="PF23036">
    <property type="entry name" value="TRAPPC10_1st"/>
    <property type="match status" value="2"/>
</dbReference>
<feature type="coiled-coil region" evidence="4">
    <location>
        <begin position="208"/>
        <end position="254"/>
    </location>
</feature>
<feature type="compositionally biased region" description="Polar residues" evidence="5">
    <location>
        <begin position="542"/>
        <end position="560"/>
    </location>
</feature>
<dbReference type="STRING" id="1073090.A0A1L9SRY4"/>
<dbReference type="GO" id="GO:1990071">
    <property type="term" value="C:TRAPPII protein complex"/>
    <property type="evidence" value="ECO:0007669"/>
    <property type="project" value="InterPro"/>
</dbReference>
<evidence type="ECO:0000256" key="5">
    <source>
        <dbReference type="SAM" id="MobiDB-lite"/>
    </source>
</evidence>
<feature type="region of interest" description="Disordered" evidence="5">
    <location>
        <begin position="333"/>
        <end position="373"/>
    </location>
</feature>
<dbReference type="Pfam" id="PF24965">
    <property type="entry name" value="TRS130_4HB"/>
    <property type="match status" value="1"/>
</dbReference>
<organism evidence="10 11">
    <name type="scientific">Penicilliopsis zonata CBS 506.65</name>
    <dbReference type="NCBI Taxonomy" id="1073090"/>
    <lineage>
        <taxon>Eukaryota</taxon>
        <taxon>Fungi</taxon>
        <taxon>Dikarya</taxon>
        <taxon>Ascomycota</taxon>
        <taxon>Pezizomycotina</taxon>
        <taxon>Eurotiomycetes</taxon>
        <taxon>Eurotiomycetidae</taxon>
        <taxon>Eurotiales</taxon>
        <taxon>Aspergillaceae</taxon>
        <taxon>Penicilliopsis</taxon>
    </lineage>
</organism>
<keyword evidence="4" id="KW-0175">Coiled coil</keyword>
<evidence type="ECO:0000259" key="7">
    <source>
        <dbReference type="Pfam" id="PF23036"/>
    </source>
</evidence>
<dbReference type="Pfam" id="PF24967">
    <property type="entry name" value="NTS_TR130"/>
    <property type="match status" value="1"/>
</dbReference>
<comment type="subcellular location">
    <subcellularLocation>
        <location evidence="1">Golgi apparatus</location>
    </subcellularLocation>
</comment>
<feature type="region of interest" description="Disordered" evidence="5">
    <location>
        <begin position="644"/>
        <end position="671"/>
    </location>
</feature>
<evidence type="ECO:0000256" key="1">
    <source>
        <dbReference type="ARBA" id="ARBA00004555"/>
    </source>
</evidence>
<accession>A0A1L9SRY4</accession>
<evidence type="ECO:0000313" key="11">
    <source>
        <dbReference type="Proteomes" id="UP000184188"/>
    </source>
</evidence>
<keyword evidence="11" id="KW-1185">Reference proteome</keyword>
<feature type="region of interest" description="Disordered" evidence="5">
    <location>
        <begin position="1410"/>
        <end position="1431"/>
    </location>
</feature>
<feature type="compositionally biased region" description="Acidic residues" evidence="5">
    <location>
        <begin position="346"/>
        <end position="367"/>
    </location>
</feature>
<feature type="domain" description="DUF7077" evidence="8">
    <location>
        <begin position="971"/>
        <end position="1090"/>
    </location>
</feature>
<evidence type="ECO:0000259" key="9">
    <source>
        <dbReference type="Pfam" id="PF24967"/>
    </source>
</evidence>
<reference evidence="11" key="1">
    <citation type="journal article" date="2017" name="Genome Biol.">
        <title>Comparative genomics reveals high biological diversity and specific adaptations in the industrially and medically important fungal genus Aspergillus.</title>
        <authorList>
            <person name="de Vries R.P."/>
            <person name="Riley R."/>
            <person name="Wiebenga A."/>
            <person name="Aguilar-Osorio G."/>
            <person name="Amillis S."/>
            <person name="Uchima C.A."/>
            <person name="Anderluh G."/>
            <person name="Asadollahi M."/>
            <person name="Askin M."/>
            <person name="Barry K."/>
            <person name="Battaglia E."/>
            <person name="Bayram O."/>
            <person name="Benocci T."/>
            <person name="Braus-Stromeyer S.A."/>
            <person name="Caldana C."/>
            <person name="Canovas D."/>
            <person name="Cerqueira G.C."/>
            <person name="Chen F."/>
            <person name="Chen W."/>
            <person name="Choi C."/>
            <person name="Clum A."/>
            <person name="Dos Santos R.A."/>
            <person name="Damasio A.R."/>
            <person name="Diallinas G."/>
            <person name="Emri T."/>
            <person name="Fekete E."/>
            <person name="Flipphi M."/>
            <person name="Freyberg S."/>
            <person name="Gallo A."/>
            <person name="Gournas C."/>
            <person name="Habgood R."/>
            <person name="Hainaut M."/>
            <person name="Harispe M.L."/>
            <person name="Henrissat B."/>
            <person name="Hilden K.S."/>
            <person name="Hope R."/>
            <person name="Hossain A."/>
            <person name="Karabika E."/>
            <person name="Karaffa L."/>
            <person name="Karanyi Z."/>
            <person name="Krasevec N."/>
            <person name="Kuo A."/>
            <person name="Kusch H."/>
            <person name="LaButti K."/>
            <person name="Lagendijk E.L."/>
            <person name="Lapidus A."/>
            <person name="Levasseur A."/>
            <person name="Lindquist E."/>
            <person name="Lipzen A."/>
            <person name="Logrieco A.F."/>
            <person name="MacCabe A."/>
            <person name="Maekelae M.R."/>
            <person name="Malavazi I."/>
            <person name="Melin P."/>
            <person name="Meyer V."/>
            <person name="Mielnichuk N."/>
            <person name="Miskei M."/>
            <person name="Molnar A.P."/>
            <person name="Mule G."/>
            <person name="Ngan C.Y."/>
            <person name="Orejas M."/>
            <person name="Orosz E."/>
            <person name="Ouedraogo J.P."/>
            <person name="Overkamp K.M."/>
            <person name="Park H.-S."/>
            <person name="Perrone G."/>
            <person name="Piumi F."/>
            <person name="Punt P.J."/>
            <person name="Ram A.F."/>
            <person name="Ramon A."/>
            <person name="Rauscher S."/>
            <person name="Record E."/>
            <person name="Riano-Pachon D.M."/>
            <person name="Robert V."/>
            <person name="Roehrig J."/>
            <person name="Ruller R."/>
            <person name="Salamov A."/>
            <person name="Salih N.S."/>
            <person name="Samson R.A."/>
            <person name="Sandor E."/>
            <person name="Sanguinetti M."/>
            <person name="Schuetze T."/>
            <person name="Sepcic K."/>
            <person name="Shelest E."/>
            <person name="Sherlock G."/>
            <person name="Sophianopoulou V."/>
            <person name="Squina F.M."/>
            <person name="Sun H."/>
            <person name="Susca A."/>
            <person name="Todd R.B."/>
            <person name="Tsang A."/>
            <person name="Unkles S.E."/>
            <person name="van de Wiele N."/>
            <person name="van Rossen-Uffink D."/>
            <person name="Oliveira J.V."/>
            <person name="Vesth T.C."/>
            <person name="Visser J."/>
            <person name="Yu J.-H."/>
            <person name="Zhou M."/>
            <person name="Andersen M.R."/>
            <person name="Archer D.B."/>
            <person name="Baker S.E."/>
            <person name="Benoit I."/>
            <person name="Brakhage A.A."/>
            <person name="Braus G.H."/>
            <person name="Fischer R."/>
            <person name="Frisvad J.C."/>
            <person name="Goldman G.H."/>
            <person name="Houbraken J."/>
            <person name="Oakley B."/>
            <person name="Pocsi I."/>
            <person name="Scazzocchio C."/>
            <person name="Seiboth B."/>
            <person name="vanKuyk P.A."/>
            <person name="Wortman J."/>
            <person name="Dyer P.S."/>
            <person name="Grigoriev I.V."/>
        </authorList>
    </citation>
    <scope>NUCLEOTIDE SEQUENCE [LARGE SCALE GENOMIC DNA]</scope>
    <source>
        <strain evidence="11">CBS 506.65</strain>
    </source>
</reference>
<feature type="compositionally biased region" description="Low complexity" evidence="5">
    <location>
        <begin position="519"/>
        <end position="528"/>
    </location>
</feature>
<dbReference type="Pfam" id="PF12584">
    <property type="entry name" value="TRAPPC10"/>
    <property type="match status" value="1"/>
</dbReference>
<gene>
    <name evidence="10" type="ORF">ASPZODRAFT_128418</name>
</gene>
<evidence type="ECO:0000259" key="6">
    <source>
        <dbReference type="Pfam" id="PF12584"/>
    </source>
</evidence>
<keyword evidence="3" id="KW-0333">Golgi apparatus</keyword>
<protein>
    <recommendedName>
        <fullName evidence="12">Trafficking protein particle complex subunit 10</fullName>
    </recommendedName>
</protein>